<protein>
    <submittedName>
        <fullName evidence="1">Dienelactone hydrolase</fullName>
    </submittedName>
</protein>
<dbReference type="AlphaFoldDB" id="A0A285V5K4"/>
<accession>A0A285V5K4</accession>
<dbReference type="Proteomes" id="UP000219435">
    <property type="component" value="Unassembled WGS sequence"/>
</dbReference>
<dbReference type="OrthoDB" id="5902829at2"/>
<keyword evidence="1" id="KW-0378">Hydrolase</keyword>
<gene>
    <name evidence="1" type="ORF">SAMN05660748_2071</name>
</gene>
<dbReference type="EMBL" id="OBQI01000003">
    <property type="protein sequence ID" value="SOC49349.1"/>
    <property type="molecule type" value="Genomic_DNA"/>
</dbReference>
<proteinExistence type="predicted"/>
<name>A0A285V5K4_9ACTN</name>
<sequence>MNQAPDLIVPTDLVDPLDPTDLVDPLDPTDLVDPLDPGGFDLYLPGHGGRPPVVVLVHGLFPEPPPVSPRRTPFFRAYAAQLASRGTAAVVLDHELTGGMRYPEASATLDRVLSAVRSSGEVDGDAVGVWFFSGGGPLAYPVLAAGHEWLRCVALTYPLLPTEDIPGWPSLSDALRGLGNTPVVLTLVENELPAFVAGQQALLAAPPPGLTTIDVPGAEHGFDTGPATEHGRAAVLRALDAVTGQLVGTP</sequence>
<evidence type="ECO:0000313" key="2">
    <source>
        <dbReference type="Proteomes" id="UP000219435"/>
    </source>
</evidence>
<evidence type="ECO:0000313" key="1">
    <source>
        <dbReference type="EMBL" id="SOC49349.1"/>
    </source>
</evidence>
<keyword evidence="2" id="KW-1185">Reference proteome</keyword>
<dbReference type="SUPFAM" id="SSF53474">
    <property type="entry name" value="alpha/beta-Hydrolases"/>
    <property type="match status" value="1"/>
</dbReference>
<reference evidence="2" key="1">
    <citation type="submission" date="2017-08" db="EMBL/GenBank/DDBJ databases">
        <authorList>
            <person name="Varghese N."/>
            <person name="Submissions S."/>
        </authorList>
    </citation>
    <scope>NUCLEOTIDE SEQUENCE [LARGE SCALE GENOMIC DNA]</scope>
    <source>
        <strain evidence="2">DSM 4725</strain>
    </source>
</reference>
<organism evidence="1 2">
    <name type="scientific">Blastococcus aggregatus</name>
    <dbReference type="NCBI Taxonomy" id="38502"/>
    <lineage>
        <taxon>Bacteria</taxon>
        <taxon>Bacillati</taxon>
        <taxon>Actinomycetota</taxon>
        <taxon>Actinomycetes</taxon>
        <taxon>Geodermatophilales</taxon>
        <taxon>Geodermatophilaceae</taxon>
        <taxon>Blastococcus</taxon>
    </lineage>
</organism>
<dbReference type="GO" id="GO:0016787">
    <property type="term" value="F:hydrolase activity"/>
    <property type="evidence" value="ECO:0007669"/>
    <property type="project" value="UniProtKB-KW"/>
</dbReference>
<dbReference type="Gene3D" id="3.40.50.1820">
    <property type="entry name" value="alpha/beta hydrolase"/>
    <property type="match status" value="1"/>
</dbReference>
<dbReference type="InterPro" id="IPR029058">
    <property type="entry name" value="AB_hydrolase_fold"/>
</dbReference>
<dbReference type="RefSeq" id="WP_097194954.1">
    <property type="nucleotide sequence ID" value="NZ_OBQI01000003.1"/>
</dbReference>